<evidence type="ECO:0000256" key="12">
    <source>
        <dbReference type="HAMAP-Rule" id="MF_00204"/>
    </source>
</evidence>
<evidence type="ECO:0000256" key="8">
    <source>
        <dbReference type="ARBA" id="ARBA00022881"/>
    </source>
</evidence>
<evidence type="ECO:0000259" key="14">
    <source>
        <dbReference type="PROSITE" id="PS50151"/>
    </source>
</evidence>
<dbReference type="GO" id="GO:0009380">
    <property type="term" value="C:excinuclease repair complex"/>
    <property type="evidence" value="ECO:0007669"/>
    <property type="project" value="InterPro"/>
</dbReference>
<keyword evidence="7 12" id="KW-0067">ATP-binding</keyword>
<dbReference type="InterPro" id="IPR036876">
    <property type="entry name" value="UVR_dom_sf"/>
</dbReference>
<gene>
    <name evidence="12 17" type="primary">uvrB</name>
    <name evidence="17" type="ORF">B9J77_00120</name>
</gene>
<feature type="domain" description="Helicase ATP-binding" evidence="15">
    <location>
        <begin position="25"/>
        <end position="182"/>
    </location>
</feature>
<evidence type="ECO:0000256" key="4">
    <source>
        <dbReference type="ARBA" id="ARBA00022741"/>
    </source>
</evidence>
<dbReference type="PANTHER" id="PTHR24029">
    <property type="entry name" value="UVRABC SYSTEM PROTEIN B"/>
    <property type="match status" value="1"/>
</dbReference>
<dbReference type="GO" id="GO:0003677">
    <property type="term" value="F:DNA binding"/>
    <property type="evidence" value="ECO:0007669"/>
    <property type="project" value="UniProtKB-UniRule"/>
</dbReference>
<dbReference type="GO" id="GO:0016887">
    <property type="term" value="F:ATP hydrolysis activity"/>
    <property type="evidence" value="ECO:0007669"/>
    <property type="project" value="InterPro"/>
</dbReference>
<evidence type="ECO:0000256" key="13">
    <source>
        <dbReference type="RuleBase" id="RU003587"/>
    </source>
</evidence>
<dbReference type="GO" id="GO:0009381">
    <property type="term" value="F:excinuclease ABC activity"/>
    <property type="evidence" value="ECO:0007669"/>
    <property type="project" value="UniProtKB-UniRule"/>
</dbReference>
<keyword evidence="9 12" id="KW-0234">DNA repair</keyword>
<comment type="subcellular location">
    <subcellularLocation>
        <location evidence="1 12 13">Cytoplasm</location>
    </subcellularLocation>
</comment>
<dbReference type="InterPro" id="IPR024759">
    <property type="entry name" value="UvrB_YAD/RRR_dom"/>
</dbReference>
<dbReference type="GO" id="GO:0005737">
    <property type="term" value="C:cytoplasm"/>
    <property type="evidence" value="ECO:0007669"/>
    <property type="project" value="UniProtKB-SubCell"/>
</dbReference>
<dbReference type="NCBIfam" id="NF003673">
    <property type="entry name" value="PRK05298.1"/>
    <property type="match status" value="1"/>
</dbReference>
<sequence length="670" mass="75991">MAKFELISDFKPQGDQPRAIAELTAGLAAGKRHQVLLGVTGSGKTFTLANVIANFGKSALVISPNKTLAAQLYSEFKAFFPHNAVEYFVSYYDYYQPEAYIPQTDTYIEKDASINDELDRLRLKATSSLLSRDDVVVVASVSSIYGLGSPEEHRELFLFLEAGATIERQVILRRLVTLQYERNDVDLQRGKFRVRGEIVEIFPAYEEKVVRIELSDDRIGRIAEIDPLTTAISRERDKVAIYPAKHFVSSPSRVEQAICSITQELAERLAVLRKENKLLEVQRLETRTRYDIEMMQEIGYCQGIENYSRHLSGRLAGEPPYTLIDYFPRDYLLIIDESHVAIPQIRGMYYGDRSRKETLTKHGFRLPSALDNRPLNFAEFEKRAKNTIYVSATPGPYELKKVDTVIEQIIRPTGIVDPRVSVRPTAGQVDDLASEIKKRVGKKQRVLVTTLTKRTSEDLAGYLYDMGLKVRYLHSEIGTLERAEILRDLRVGKFDCLVGINLLREGLDLPEVTLVAILDADKEGFLRSQTSLIQVAGRAARNIDSEVLMYADTITGSMKRAIKEMERRSRRQKKFNEENDITPRTIKRSVRELIALNSRAADYAGNILKEPRAGYIAKSSLRTSDLKEMMLEAASRLDFEKAALLRDQIAHLSGQKKKQSRREAVRGKIV</sequence>
<keyword evidence="4 12" id="KW-0547">Nucleotide-binding</keyword>
<feature type="domain" description="Helicase C-terminal" evidence="16">
    <location>
        <begin position="428"/>
        <end position="581"/>
    </location>
</feature>
<accession>A0A399FXZ4</accession>
<dbReference type="Pfam" id="PF04851">
    <property type="entry name" value="ResIII"/>
    <property type="match status" value="1"/>
</dbReference>
<dbReference type="InterPro" id="IPR027417">
    <property type="entry name" value="P-loop_NTPase"/>
</dbReference>
<dbReference type="EMBL" id="NDHY01000001">
    <property type="protein sequence ID" value="RII00987.1"/>
    <property type="molecule type" value="Genomic_DNA"/>
</dbReference>
<dbReference type="HAMAP" id="MF_00204">
    <property type="entry name" value="UvrB"/>
    <property type="match status" value="1"/>
</dbReference>
<dbReference type="InterPro" id="IPR006935">
    <property type="entry name" value="Helicase/UvrB_N"/>
</dbReference>
<feature type="binding site" evidence="12">
    <location>
        <begin position="38"/>
        <end position="45"/>
    </location>
    <ligand>
        <name>ATP</name>
        <dbReference type="ChEBI" id="CHEBI:30616"/>
    </ligand>
</feature>
<name>A0A399FXZ4_UNCN2</name>
<evidence type="ECO:0000256" key="11">
    <source>
        <dbReference type="ARBA" id="ARBA00029504"/>
    </source>
</evidence>
<dbReference type="SMART" id="SM00487">
    <property type="entry name" value="DEXDc"/>
    <property type="match status" value="1"/>
</dbReference>
<keyword evidence="12 13" id="KW-0742">SOS response</keyword>
<dbReference type="CDD" id="cd17916">
    <property type="entry name" value="DEXHc_UvrB"/>
    <property type="match status" value="1"/>
</dbReference>
<dbReference type="PROSITE" id="PS50151">
    <property type="entry name" value="UVR"/>
    <property type="match status" value="1"/>
</dbReference>
<keyword evidence="5 12" id="KW-0227">DNA damage</keyword>
<dbReference type="NCBIfam" id="TIGR00631">
    <property type="entry name" value="uvrb"/>
    <property type="match status" value="1"/>
</dbReference>
<comment type="subunit">
    <text evidence="10 12 13">Forms a heterotetramer with UvrA during the search for lesions. Interacts with UvrC in an incision complex.</text>
</comment>
<dbReference type="SMART" id="SM00490">
    <property type="entry name" value="HELICc"/>
    <property type="match status" value="1"/>
</dbReference>
<proteinExistence type="inferred from homology"/>
<organism evidence="17 18">
    <name type="scientific">candidate division NPL-UPA2 bacterium Unc8</name>
    <dbReference type="NCBI Taxonomy" id="1980939"/>
    <lineage>
        <taxon>Bacteria</taxon>
    </lineage>
</organism>
<feature type="short sequence motif" description="Beta-hairpin" evidence="12">
    <location>
        <begin position="91"/>
        <end position="114"/>
    </location>
</feature>
<dbReference type="InterPro" id="IPR014001">
    <property type="entry name" value="Helicase_ATP-bd"/>
</dbReference>
<evidence type="ECO:0000256" key="5">
    <source>
        <dbReference type="ARBA" id="ARBA00022763"/>
    </source>
</evidence>
<dbReference type="SUPFAM" id="SSF46600">
    <property type="entry name" value="C-terminal UvrC-binding domain of UvrB"/>
    <property type="match status" value="1"/>
</dbReference>
<dbReference type="AlphaFoldDB" id="A0A399FXZ4"/>
<reference evidence="17 18" key="1">
    <citation type="submission" date="2018-08" db="EMBL/GenBank/DDBJ databases">
        <title>Draft genome of candidate division NPL-UPA2 bacterium Unc8 that adapted to ultra-basic serpentinizing groundwater.</title>
        <authorList>
            <person name="Ishii S."/>
            <person name="Suzuki S."/>
            <person name="Nealson K.H."/>
        </authorList>
    </citation>
    <scope>NUCLEOTIDE SEQUENCE [LARGE SCALE GENOMIC DNA]</scope>
    <source>
        <strain evidence="17">Unc8</strain>
    </source>
</reference>
<dbReference type="GO" id="GO:0009432">
    <property type="term" value="P:SOS response"/>
    <property type="evidence" value="ECO:0007669"/>
    <property type="project" value="UniProtKB-UniRule"/>
</dbReference>
<dbReference type="PROSITE" id="PS51192">
    <property type="entry name" value="HELICASE_ATP_BIND_1"/>
    <property type="match status" value="1"/>
</dbReference>
<dbReference type="Pfam" id="PF02151">
    <property type="entry name" value="UVR"/>
    <property type="match status" value="1"/>
</dbReference>
<evidence type="ECO:0000256" key="9">
    <source>
        <dbReference type="ARBA" id="ARBA00023204"/>
    </source>
</evidence>
<dbReference type="Proteomes" id="UP000266287">
    <property type="component" value="Unassembled WGS sequence"/>
</dbReference>
<keyword evidence="6 12" id="KW-0228">DNA excision</keyword>
<dbReference type="CDD" id="cd18790">
    <property type="entry name" value="SF2_C_UvrB"/>
    <property type="match status" value="1"/>
</dbReference>
<evidence type="ECO:0000313" key="18">
    <source>
        <dbReference type="Proteomes" id="UP000266287"/>
    </source>
</evidence>
<dbReference type="Gene3D" id="4.10.860.10">
    <property type="entry name" value="UVR domain"/>
    <property type="match status" value="1"/>
</dbReference>
<dbReference type="GO" id="GO:0005524">
    <property type="term" value="F:ATP binding"/>
    <property type="evidence" value="ECO:0007669"/>
    <property type="project" value="UniProtKB-UniRule"/>
</dbReference>
<evidence type="ECO:0000256" key="10">
    <source>
        <dbReference type="ARBA" id="ARBA00026033"/>
    </source>
</evidence>
<evidence type="ECO:0000259" key="16">
    <source>
        <dbReference type="PROSITE" id="PS51194"/>
    </source>
</evidence>
<evidence type="ECO:0000256" key="7">
    <source>
        <dbReference type="ARBA" id="ARBA00022840"/>
    </source>
</evidence>
<evidence type="ECO:0000313" key="17">
    <source>
        <dbReference type="EMBL" id="RII00987.1"/>
    </source>
</evidence>
<dbReference type="Pfam" id="PF00271">
    <property type="entry name" value="Helicase_C"/>
    <property type="match status" value="1"/>
</dbReference>
<comment type="caution">
    <text evidence="17">The sequence shown here is derived from an EMBL/GenBank/DDBJ whole genome shotgun (WGS) entry which is preliminary data.</text>
</comment>
<dbReference type="PANTHER" id="PTHR24029:SF0">
    <property type="entry name" value="UVRABC SYSTEM PROTEIN B"/>
    <property type="match status" value="1"/>
</dbReference>
<evidence type="ECO:0000259" key="15">
    <source>
        <dbReference type="PROSITE" id="PS51192"/>
    </source>
</evidence>
<protein>
    <recommendedName>
        <fullName evidence="11 12">UvrABC system protein B</fullName>
        <shortName evidence="12">Protein UvrB</shortName>
    </recommendedName>
    <alternativeName>
        <fullName evidence="12">Excinuclease ABC subunit B</fullName>
    </alternativeName>
</protein>
<keyword evidence="8 12" id="KW-0267">Excision nuclease</keyword>
<dbReference type="Pfam" id="PF12344">
    <property type="entry name" value="UvrB"/>
    <property type="match status" value="1"/>
</dbReference>
<dbReference type="InterPro" id="IPR001943">
    <property type="entry name" value="UVR_dom"/>
</dbReference>
<dbReference type="SUPFAM" id="SSF52540">
    <property type="entry name" value="P-loop containing nucleoside triphosphate hydrolases"/>
    <property type="match status" value="2"/>
</dbReference>
<keyword evidence="3 12" id="KW-0963">Cytoplasm</keyword>
<evidence type="ECO:0000256" key="2">
    <source>
        <dbReference type="ARBA" id="ARBA00008533"/>
    </source>
</evidence>
<dbReference type="InterPro" id="IPR004807">
    <property type="entry name" value="UvrB"/>
</dbReference>
<dbReference type="InterPro" id="IPR041471">
    <property type="entry name" value="UvrB_inter"/>
</dbReference>
<evidence type="ECO:0000256" key="6">
    <source>
        <dbReference type="ARBA" id="ARBA00022769"/>
    </source>
</evidence>
<dbReference type="InterPro" id="IPR001650">
    <property type="entry name" value="Helicase_C-like"/>
</dbReference>
<comment type="function">
    <text evidence="12">The UvrABC repair system catalyzes the recognition and processing of DNA lesions. A damage recognition complex composed of 2 UvrA and 2 UvrB subunits scans DNA for abnormalities. Upon binding of the UvrA(2)B(2) complex to a putative damaged site, the DNA wraps around one UvrB monomer. DNA wrap is dependent on ATP binding by UvrB and probably causes local melting of the DNA helix, facilitating insertion of UvrB beta-hairpin between the DNA strands. Then UvrB probes one DNA strand for the presence of a lesion. If a lesion is found the UvrA subunits dissociate and the UvrB-DNA preincision complex is formed. This complex is subsequently bound by UvrC and the second UvrB is released. If no lesion is found, the DNA wraps around the other UvrB subunit that will check the other stand for damage.</text>
</comment>
<dbReference type="Gene3D" id="3.40.50.300">
    <property type="entry name" value="P-loop containing nucleotide triphosphate hydrolases"/>
    <property type="match status" value="3"/>
</dbReference>
<feature type="domain" description="UVR" evidence="14">
    <location>
        <begin position="620"/>
        <end position="655"/>
    </location>
</feature>
<evidence type="ECO:0000256" key="3">
    <source>
        <dbReference type="ARBA" id="ARBA00022490"/>
    </source>
</evidence>
<dbReference type="GO" id="GO:0006289">
    <property type="term" value="P:nucleotide-excision repair"/>
    <property type="evidence" value="ECO:0007669"/>
    <property type="project" value="UniProtKB-UniRule"/>
</dbReference>
<comment type="similarity">
    <text evidence="2 12 13">Belongs to the UvrB family.</text>
</comment>
<dbReference type="PROSITE" id="PS51194">
    <property type="entry name" value="HELICASE_CTER"/>
    <property type="match status" value="1"/>
</dbReference>
<comment type="domain">
    <text evidence="12">The beta-hairpin motif is involved in DNA binding.</text>
</comment>
<dbReference type="Pfam" id="PF17757">
    <property type="entry name" value="UvrB_inter"/>
    <property type="match status" value="1"/>
</dbReference>
<evidence type="ECO:0000256" key="1">
    <source>
        <dbReference type="ARBA" id="ARBA00004496"/>
    </source>
</evidence>